<organism evidence="2 3">
    <name type="scientific">Mycena metata</name>
    <dbReference type="NCBI Taxonomy" id="1033252"/>
    <lineage>
        <taxon>Eukaryota</taxon>
        <taxon>Fungi</taxon>
        <taxon>Dikarya</taxon>
        <taxon>Basidiomycota</taxon>
        <taxon>Agaricomycotina</taxon>
        <taxon>Agaricomycetes</taxon>
        <taxon>Agaricomycetidae</taxon>
        <taxon>Agaricales</taxon>
        <taxon>Marasmiineae</taxon>
        <taxon>Mycenaceae</taxon>
        <taxon>Mycena</taxon>
    </lineage>
</organism>
<name>A0AAD7H1H8_9AGAR</name>
<accession>A0AAD7H1H8</accession>
<feature type="compositionally biased region" description="Basic and acidic residues" evidence="1">
    <location>
        <begin position="149"/>
        <end position="163"/>
    </location>
</feature>
<dbReference type="Proteomes" id="UP001215598">
    <property type="component" value="Unassembled WGS sequence"/>
</dbReference>
<dbReference type="EMBL" id="JARKIB010000417">
    <property type="protein sequence ID" value="KAJ7710048.1"/>
    <property type="molecule type" value="Genomic_DNA"/>
</dbReference>
<evidence type="ECO:0000256" key="1">
    <source>
        <dbReference type="SAM" id="MobiDB-lite"/>
    </source>
</evidence>
<protein>
    <submittedName>
        <fullName evidence="2">Uncharacterized protein</fullName>
    </submittedName>
</protein>
<evidence type="ECO:0000313" key="2">
    <source>
        <dbReference type="EMBL" id="KAJ7710048.1"/>
    </source>
</evidence>
<feature type="compositionally biased region" description="Low complexity" evidence="1">
    <location>
        <begin position="173"/>
        <end position="182"/>
    </location>
</feature>
<comment type="caution">
    <text evidence="2">The sequence shown here is derived from an EMBL/GenBank/DDBJ whole genome shotgun (WGS) entry which is preliminary data.</text>
</comment>
<feature type="compositionally biased region" description="Polar residues" evidence="1">
    <location>
        <begin position="198"/>
        <end position="208"/>
    </location>
</feature>
<feature type="region of interest" description="Disordered" evidence="1">
    <location>
        <begin position="124"/>
        <end position="208"/>
    </location>
</feature>
<evidence type="ECO:0000313" key="3">
    <source>
        <dbReference type="Proteomes" id="UP001215598"/>
    </source>
</evidence>
<keyword evidence="3" id="KW-1185">Reference proteome</keyword>
<gene>
    <name evidence="2" type="ORF">B0H16DRAFT_1480884</name>
</gene>
<dbReference type="AlphaFoldDB" id="A0AAD7H1H8"/>
<proteinExistence type="predicted"/>
<feature type="region of interest" description="Disordered" evidence="1">
    <location>
        <begin position="330"/>
        <end position="373"/>
    </location>
</feature>
<sequence length="373" mass="41463">MEHLIPLTASPRARHGWSLLPAGPKALLAKQSLLCSHGAKRHFTVILGQKEQDQDVKGNIKAFVDRKKCSKCTYDTVVDLSHEERQQWIAGMEEYDTEQKQRKSSMFCSSSELEMTLTVLTEAGAAKKSPPKRRKKLVEVATSSQDDPSSERKAKGKGKERAPPRKYRKKAVEVPPSSPVTESSREQATPPRKKSRNESTNVSPAVQSETAVVPKVGKFIDIYFFMEPGQEPVMATDKVLDVRRFELTKHNGFAMSNASASAENQYKPTVYERYSPHLGDFKDPKDSGVFGKINLSESGDTVIYRAKGLKDHECPGLNKLKMEVHILSSSGSPDYPSFTPPEAVAGPSTRKRTYRAIADESDQDTDWSGEESD</sequence>
<feature type="compositionally biased region" description="Acidic residues" evidence="1">
    <location>
        <begin position="359"/>
        <end position="373"/>
    </location>
</feature>
<reference evidence="2" key="1">
    <citation type="submission" date="2023-03" db="EMBL/GenBank/DDBJ databases">
        <title>Massive genome expansion in bonnet fungi (Mycena s.s.) driven by repeated elements and novel gene families across ecological guilds.</title>
        <authorList>
            <consortium name="Lawrence Berkeley National Laboratory"/>
            <person name="Harder C.B."/>
            <person name="Miyauchi S."/>
            <person name="Viragh M."/>
            <person name="Kuo A."/>
            <person name="Thoen E."/>
            <person name="Andreopoulos B."/>
            <person name="Lu D."/>
            <person name="Skrede I."/>
            <person name="Drula E."/>
            <person name="Henrissat B."/>
            <person name="Morin E."/>
            <person name="Kohler A."/>
            <person name="Barry K."/>
            <person name="LaButti K."/>
            <person name="Morin E."/>
            <person name="Salamov A."/>
            <person name="Lipzen A."/>
            <person name="Mereny Z."/>
            <person name="Hegedus B."/>
            <person name="Baldrian P."/>
            <person name="Stursova M."/>
            <person name="Weitz H."/>
            <person name="Taylor A."/>
            <person name="Grigoriev I.V."/>
            <person name="Nagy L.G."/>
            <person name="Martin F."/>
            <person name="Kauserud H."/>
        </authorList>
    </citation>
    <scope>NUCLEOTIDE SEQUENCE</scope>
    <source>
        <strain evidence="2">CBHHK182m</strain>
    </source>
</reference>